<feature type="compositionally biased region" description="Low complexity" evidence="1">
    <location>
        <begin position="135"/>
        <end position="156"/>
    </location>
</feature>
<name>A0A8G2CHN5_ACIRU</name>
<protein>
    <submittedName>
        <fullName evidence="3">Cell division protein FtsB</fullName>
    </submittedName>
</protein>
<accession>A0A8G2CHN5</accession>
<dbReference type="GO" id="GO:0051301">
    <property type="term" value="P:cell division"/>
    <property type="evidence" value="ECO:0007669"/>
    <property type="project" value="UniProtKB-KW"/>
</dbReference>
<keyword evidence="2" id="KW-0812">Transmembrane</keyword>
<keyword evidence="3" id="KW-0131">Cell cycle</keyword>
<evidence type="ECO:0000256" key="1">
    <source>
        <dbReference type="SAM" id="MobiDB-lite"/>
    </source>
</evidence>
<comment type="caution">
    <text evidence="3">The sequence shown here is derived from an EMBL/GenBank/DDBJ whole genome shotgun (WGS) entry which is preliminary data.</text>
</comment>
<feature type="region of interest" description="Disordered" evidence="1">
    <location>
        <begin position="126"/>
        <end position="156"/>
    </location>
</feature>
<feature type="transmembrane region" description="Helical" evidence="2">
    <location>
        <begin position="38"/>
        <end position="57"/>
    </location>
</feature>
<dbReference type="Proteomes" id="UP000186308">
    <property type="component" value="Unassembled WGS sequence"/>
</dbReference>
<keyword evidence="2" id="KW-1133">Transmembrane helix</keyword>
<proteinExistence type="predicted"/>
<evidence type="ECO:0000313" key="4">
    <source>
        <dbReference type="Proteomes" id="UP000186308"/>
    </source>
</evidence>
<reference evidence="3 4" key="1">
    <citation type="submission" date="2017-01" db="EMBL/GenBank/DDBJ databases">
        <authorList>
            <person name="Varghese N."/>
            <person name="Submissions S."/>
        </authorList>
    </citation>
    <scope>NUCLEOTIDE SEQUENCE [LARGE SCALE GENOMIC DNA]</scope>
    <source>
        <strain evidence="3 4">ATCC 35905</strain>
    </source>
</reference>
<evidence type="ECO:0000313" key="3">
    <source>
        <dbReference type="EMBL" id="SIQ08787.1"/>
    </source>
</evidence>
<dbReference type="EMBL" id="FTNE01000001">
    <property type="protein sequence ID" value="SIQ08787.1"/>
    <property type="molecule type" value="Genomic_DNA"/>
</dbReference>
<keyword evidence="4" id="KW-1185">Reference proteome</keyword>
<keyword evidence="2" id="KW-0472">Membrane</keyword>
<sequence>MTMGSCGGVGRGGIVGLDWGWVIFCDERAVFVKRRVRAVIIPLLLLIVTGYFVFNAIKGSRGITAQRQDQGLLVRDQATLAGVQARRDRWQARVDALRHHAIDRDMLNAQSRSVLNLANPDDLSVPLKPLPPGTAAPVAGGAQAPAPPAAASTAKP</sequence>
<gene>
    <name evidence="3" type="ORF">SAMN05421828_101221</name>
</gene>
<organism evidence="3 4">
    <name type="scientific">Acidiphilium rubrum</name>
    <dbReference type="NCBI Taxonomy" id="526"/>
    <lineage>
        <taxon>Bacteria</taxon>
        <taxon>Pseudomonadati</taxon>
        <taxon>Pseudomonadota</taxon>
        <taxon>Alphaproteobacteria</taxon>
        <taxon>Acetobacterales</taxon>
        <taxon>Acidocellaceae</taxon>
        <taxon>Acidiphilium</taxon>
    </lineage>
</organism>
<keyword evidence="3" id="KW-0132">Cell division</keyword>
<evidence type="ECO:0000256" key="2">
    <source>
        <dbReference type="SAM" id="Phobius"/>
    </source>
</evidence>
<dbReference type="AlphaFoldDB" id="A0A8G2CHN5"/>